<proteinExistence type="predicted"/>
<gene>
    <name evidence="2" type="ORF">L3X38_023906</name>
</gene>
<feature type="domain" description="RNase H type-1" evidence="1">
    <location>
        <begin position="5"/>
        <end position="61"/>
    </location>
</feature>
<dbReference type="InterPro" id="IPR002156">
    <property type="entry name" value="RNaseH_domain"/>
</dbReference>
<dbReference type="InterPro" id="IPR036397">
    <property type="entry name" value="RNaseH_sf"/>
</dbReference>
<accession>A0AAD4Z5Z2</accession>
<dbReference type="PANTHER" id="PTHR47723:SF19">
    <property type="entry name" value="POLYNUCLEOTIDYL TRANSFERASE, RIBONUCLEASE H-LIKE SUPERFAMILY PROTEIN"/>
    <property type="match status" value="1"/>
</dbReference>
<dbReference type="AlphaFoldDB" id="A0AAD4Z5Z2"/>
<dbReference type="Gene3D" id="3.30.420.10">
    <property type="entry name" value="Ribonuclease H-like superfamily/Ribonuclease H"/>
    <property type="match status" value="1"/>
</dbReference>
<evidence type="ECO:0000313" key="2">
    <source>
        <dbReference type="EMBL" id="KAI5333774.1"/>
    </source>
</evidence>
<keyword evidence="3" id="KW-1185">Reference proteome</keyword>
<dbReference type="InterPro" id="IPR053151">
    <property type="entry name" value="RNase_H-like"/>
</dbReference>
<dbReference type="PANTHER" id="PTHR47723">
    <property type="entry name" value="OS05G0353850 PROTEIN"/>
    <property type="match status" value="1"/>
</dbReference>
<reference evidence="2 3" key="1">
    <citation type="journal article" date="2022" name="G3 (Bethesda)">
        <title>Whole-genome sequence and methylome profiling of the almond [Prunus dulcis (Mill.) D.A. Webb] cultivar 'Nonpareil'.</title>
        <authorList>
            <person name="D'Amico-Willman K.M."/>
            <person name="Ouma W.Z."/>
            <person name="Meulia T."/>
            <person name="Sideli G.M."/>
            <person name="Gradziel T.M."/>
            <person name="Fresnedo-Ramirez J."/>
        </authorList>
    </citation>
    <scope>NUCLEOTIDE SEQUENCE [LARGE SCALE GENOMIC DNA]</scope>
    <source>
        <strain evidence="2">Clone GOH B32 T37-40</strain>
    </source>
</reference>
<dbReference type="CDD" id="cd06222">
    <property type="entry name" value="RNase_H_like"/>
    <property type="match status" value="1"/>
</dbReference>
<evidence type="ECO:0000313" key="3">
    <source>
        <dbReference type="Proteomes" id="UP001054821"/>
    </source>
</evidence>
<dbReference type="GO" id="GO:0004523">
    <property type="term" value="F:RNA-DNA hybrid ribonuclease activity"/>
    <property type="evidence" value="ECO:0007669"/>
    <property type="project" value="InterPro"/>
</dbReference>
<dbReference type="EMBL" id="JAJFAZ020000004">
    <property type="protein sequence ID" value="KAI5333774.1"/>
    <property type="molecule type" value="Genomic_DNA"/>
</dbReference>
<sequence>MDAFAAGGVLRDSSGQWMRGFAVNLGVGQVLEAELWGIYLGLKLAWDIGCSAVVLESNSATADPPDSIRSCHSEDLLGVCRP</sequence>
<name>A0AAD4Z5Z2_PRUDU</name>
<dbReference type="InterPro" id="IPR044730">
    <property type="entry name" value="RNase_H-like_dom_plant"/>
</dbReference>
<organism evidence="2 3">
    <name type="scientific">Prunus dulcis</name>
    <name type="common">Almond</name>
    <name type="synonym">Amygdalus dulcis</name>
    <dbReference type="NCBI Taxonomy" id="3755"/>
    <lineage>
        <taxon>Eukaryota</taxon>
        <taxon>Viridiplantae</taxon>
        <taxon>Streptophyta</taxon>
        <taxon>Embryophyta</taxon>
        <taxon>Tracheophyta</taxon>
        <taxon>Spermatophyta</taxon>
        <taxon>Magnoliopsida</taxon>
        <taxon>eudicotyledons</taxon>
        <taxon>Gunneridae</taxon>
        <taxon>Pentapetalae</taxon>
        <taxon>rosids</taxon>
        <taxon>fabids</taxon>
        <taxon>Rosales</taxon>
        <taxon>Rosaceae</taxon>
        <taxon>Amygdaloideae</taxon>
        <taxon>Amygdaleae</taxon>
        <taxon>Prunus</taxon>
    </lineage>
</organism>
<dbReference type="GO" id="GO:0003676">
    <property type="term" value="F:nucleic acid binding"/>
    <property type="evidence" value="ECO:0007669"/>
    <property type="project" value="InterPro"/>
</dbReference>
<dbReference type="SUPFAM" id="SSF53098">
    <property type="entry name" value="Ribonuclease H-like"/>
    <property type="match status" value="1"/>
</dbReference>
<dbReference type="Pfam" id="PF13456">
    <property type="entry name" value="RVT_3"/>
    <property type="match status" value="1"/>
</dbReference>
<comment type="caution">
    <text evidence="2">The sequence shown here is derived from an EMBL/GenBank/DDBJ whole genome shotgun (WGS) entry which is preliminary data.</text>
</comment>
<evidence type="ECO:0000259" key="1">
    <source>
        <dbReference type="Pfam" id="PF13456"/>
    </source>
</evidence>
<protein>
    <recommendedName>
        <fullName evidence="1">RNase H type-1 domain-containing protein</fullName>
    </recommendedName>
</protein>
<dbReference type="InterPro" id="IPR012337">
    <property type="entry name" value="RNaseH-like_sf"/>
</dbReference>
<dbReference type="Proteomes" id="UP001054821">
    <property type="component" value="Chromosome 4"/>
</dbReference>